<dbReference type="Proteomes" id="UP000275078">
    <property type="component" value="Unassembled WGS sequence"/>
</dbReference>
<feature type="compositionally biased region" description="Polar residues" evidence="1">
    <location>
        <begin position="1"/>
        <end position="17"/>
    </location>
</feature>
<dbReference type="EMBL" id="ML119646">
    <property type="protein sequence ID" value="RPA87598.1"/>
    <property type="molecule type" value="Genomic_DNA"/>
</dbReference>
<sequence length="499" mass="58127">MLEFTVPQTQTAPSHPSNAPCLMRPQRERYDSKPFPFHSNRAIKPQRISFNDLPCEIHFMIYKYALSKDFQKLPSHRDIVAANPNLVREEEETLLMGDAMEDFLQLPLATGLNMLEDGLAVDTWDDLDDWQVQEEDDDDDDDGDDWSQEDGGNFEDSDISGDEGQNQEAIPFFGQPEPEGGAVLDQVTPPTPSLEPQTPYEVAAMLLHQAATFQALPPPTNTSIKPKKQKKIAYTTDDSDETSSNAFELLYAAQRRPPHRVHDLGYVNTDTIWGLLSLTRSCRLVYYTLSPLLIPYLASLTIEMYRHEVSRAYEYTFQMINSGVDDHKFERMIRKNEHLLYWDQTSEDEIRADEQANPEGYAGLTPFNQFPGEEYDEWEFRIHMEEERDWTGMWLGMEGRPWWDVWQLFALICTACHDRSIMEPFLEEYCREIKGKSRHWGKWIVRDVLEEVLRYCRFDPWVVDCVYREFGLKRCLRQRTMDEFVVRLDGDGKAMVPKQ</sequence>
<name>A0A3N4IS81_ASCIM</name>
<protein>
    <submittedName>
        <fullName evidence="2">Uncharacterized protein</fullName>
    </submittedName>
</protein>
<reference evidence="2 3" key="1">
    <citation type="journal article" date="2018" name="Nat. Ecol. Evol.">
        <title>Pezizomycetes genomes reveal the molecular basis of ectomycorrhizal truffle lifestyle.</title>
        <authorList>
            <person name="Murat C."/>
            <person name="Payen T."/>
            <person name="Noel B."/>
            <person name="Kuo A."/>
            <person name="Morin E."/>
            <person name="Chen J."/>
            <person name="Kohler A."/>
            <person name="Krizsan K."/>
            <person name="Balestrini R."/>
            <person name="Da Silva C."/>
            <person name="Montanini B."/>
            <person name="Hainaut M."/>
            <person name="Levati E."/>
            <person name="Barry K.W."/>
            <person name="Belfiori B."/>
            <person name="Cichocki N."/>
            <person name="Clum A."/>
            <person name="Dockter R.B."/>
            <person name="Fauchery L."/>
            <person name="Guy J."/>
            <person name="Iotti M."/>
            <person name="Le Tacon F."/>
            <person name="Lindquist E.A."/>
            <person name="Lipzen A."/>
            <person name="Malagnac F."/>
            <person name="Mello A."/>
            <person name="Molinier V."/>
            <person name="Miyauchi S."/>
            <person name="Poulain J."/>
            <person name="Riccioni C."/>
            <person name="Rubini A."/>
            <person name="Sitrit Y."/>
            <person name="Splivallo R."/>
            <person name="Traeger S."/>
            <person name="Wang M."/>
            <person name="Zifcakova L."/>
            <person name="Wipf D."/>
            <person name="Zambonelli A."/>
            <person name="Paolocci F."/>
            <person name="Nowrousian M."/>
            <person name="Ottonello S."/>
            <person name="Baldrian P."/>
            <person name="Spatafora J.W."/>
            <person name="Henrissat B."/>
            <person name="Nagy L.G."/>
            <person name="Aury J.M."/>
            <person name="Wincker P."/>
            <person name="Grigoriev I.V."/>
            <person name="Bonfante P."/>
            <person name="Martin F.M."/>
        </authorList>
    </citation>
    <scope>NUCLEOTIDE SEQUENCE [LARGE SCALE GENOMIC DNA]</scope>
    <source>
        <strain evidence="2 3">RN42</strain>
    </source>
</reference>
<feature type="region of interest" description="Disordered" evidence="1">
    <location>
        <begin position="1"/>
        <end position="23"/>
    </location>
</feature>
<gene>
    <name evidence="2" type="ORF">BJ508DRAFT_410359</name>
</gene>
<organism evidence="2 3">
    <name type="scientific">Ascobolus immersus RN42</name>
    <dbReference type="NCBI Taxonomy" id="1160509"/>
    <lineage>
        <taxon>Eukaryota</taxon>
        <taxon>Fungi</taxon>
        <taxon>Dikarya</taxon>
        <taxon>Ascomycota</taxon>
        <taxon>Pezizomycotina</taxon>
        <taxon>Pezizomycetes</taxon>
        <taxon>Pezizales</taxon>
        <taxon>Ascobolaceae</taxon>
        <taxon>Ascobolus</taxon>
    </lineage>
</organism>
<dbReference type="AlphaFoldDB" id="A0A3N4IS81"/>
<evidence type="ECO:0000256" key="1">
    <source>
        <dbReference type="SAM" id="MobiDB-lite"/>
    </source>
</evidence>
<keyword evidence="3" id="KW-1185">Reference proteome</keyword>
<feature type="region of interest" description="Disordered" evidence="1">
    <location>
        <begin position="133"/>
        <end position="197"/>
    </location>
</feature>
<evidence type="ECO:0000313" key="3">
    <source>
        <dbReference type="Proteomes" id="UP000275078"/>
    </source>
</evidence>
<feature type="compositionally biased region" description="Acidic residues" evidence="1">
    <location>
        <begin position="133"/>
        <end position="161"/>
    </location>
</feature>
<proteinExistence type="predicted"/>
<accession>A0A3N4IS81</accession>
<evidence type="ECO:0000313" key="2">
    <source>
        <dbReference type="EMBL" id="RPA87598.1"/>
    </source>
</evidence>